<reference evidence="7" key="2">
    <citation type="submission" date="2023-01" db="EMBL/GenBank/DDBJ databases">
        <title>Draft genome sequence of Litoribrevibacter albus strain NBRC 110071.</title>
        <authorList>
            <person name="Sun Q."/>
            <person name="Mori K."/>
        </authorList>
    </citation>
    <scope>NUCLEOTIDE SEQUENCE</scope>
    <source>
        <strain evidence="7">NBRC 110071</strain>
    </source>
</reference>
<dbReference type="Pfam" id="PF04079">
    <property type="entry name" value="SMC_ScpB"/>
    <property type="match status" value="1"/>
</dbReference>
<dbReference type="Gene3D" id="1.10.10.10">
    <property type="entry name" value="Winged helix-like DNA-binding domain superfamily/Winged helix DNA-binding domain"/>
    <property type="match status" value="2"/>
</dbReference>
<dbReference type="PANTHER" id="PTHR34298:SF2">
    <property type="entry name" value="SEGREGATION AND CONDENSATION PROTEIN B"/>
    <property type="match status" value="1"/>
</dbReference>
<keyword evidence="1" id="KW-0963">Cytoplasm</keyword>
<keyword evidence="4" id="KW-0131">Cell cycle</keyword>
<dbReference type="NCBIfam" id="TIGR00281">
    <property type="entry name" value="SMC-Scp complex subunit ScpB"/>
    <property type="match status" value="1"/>
</dbReference>
<proteinExistence type="predicted"/>
<gene>
    <name evidence="7" type="ORF">GCM10007876_12520</name>
</gene>
<feature type="region of interest" description="Disordered" evidence="6">
    <location>
        <begin position="278"/>
        <end position="308"/>
    </location>
</feature>
<name>A0AA37S8Y8_9GAMM</name>
<dbReference type="AlphaFoldDB" id="A0AA37S8Y8"/>
<evidence type="ECO:0000313" key="7">
    <source>
        <dbReference type="EMBL" id="GLQ30773.1"/>
    </source>
</evidence>
<dbReference type="SUPFAM" id="SSF46785">
    <property type="entry name" value="Winged helix' DNA-binding domain"/>
    <property type="match status" value="2"/>
</dbReference>
<keyword evidence="5" id="KW-0175">Coiled coil</keyword>
<reference evidence="7" key="1">
    <citation type="journal article" date="2014" name="Int. J. Syst. Evol. Microbiol.">
        <title>Complete genome sequence of Corynebacterium casei LMG S-19264T (=DSM 44701T), isolated from a smear-ripened cheese.</title>
        <authorList>
            <consortium name="US DOE Joint Genome Institute (JGI-PGF)"/>
            <person name="Walter F."/>
            <person name="Albersmeier A."/>
            <person name="Kalinowski J."/>
            <person name="Ruckert C."/>
        </authorList>
    </citation>
    <scope>NUCLEOTIDE SEQUENCE</scope>
    <source>
        <strain evidence="7">NBRC 110071</strain>
    </source>
</reference>
<dbReference type="InterPro" id="IPR036390">
    <property type="entry name" value="WH_DNA-bd_sf"/>
</dbReference>
<evidence type="ECO:0000256" key="1">
    <source>
        <dbReference type="ARBA" id="ARBA00022490"/>
    </source>
</evidence>
<dbReference type="Proteomes" id="UP001161389">
    <property type="component" value="Unassembled WGS sequence"/>
</dbReference>
<feature type="coiled-coil region" evidence="5">
    <location>
        <begin position="235"/>
        <end position="264"/>
    </location>
</feature>
<evidence type="ECO:0000256" key="5">
    <source>
        <dbReference type="SAM" id="Coils"/>
    </source>
</evidence>
<dbReference type="RefSeq" id="WP_284380092.1">
    <property type="nucleotide sequence ID" value="NZ_BSNM01000009.1"/>
</dbReference>
<dbReference type="GO" id="GO:0051301">
    <property type="term" value="P:cell division"/>
    <property type="evidence" value="ECO:0007669"/>
    <property type="project" value="UniProtKB-KW"/>
</dbReference>
<evidence type="ECO:0000313" key="8">
    <source>
        <dbReference type="Proteomes" id="UP001161389"/>
    </source>
</evidence>
<keyword evidence="3" id="KW-0159">Chromosome partition</keyword>
<feature type="region of interest" description="Disordered" evidence="6">
    <location>
        <begin position="375"/>
        <end position="403"/>
    </location>
</feature>
<dbReference type="PANTHER" id="PTHR34298">
    <property type="entry name" value="SEGREGATION AND CONDENSATION PROTEIN B"/>
    <property type="match status" value="1"/>
</dbReference>
<sequence>MTNKISAKLLEQIIEGALLVSGKAISVSDVKGYFGEDDVVPHHSDIRAAFQKLVKRYKARGIELKEVASGYRFQVAEQVAPYVIKQWEEKPQRYSRALLETLALIAYRQPITRGDIEDIRGVSVSSNIVRTLLEREWVRVVGHKDVPGRPALYATTSKFLDYFNLKSLTELPELSEVRDLEQINPELDFGDEYLPSAPMEQVDQGAEFDGESADMIPDTEEPVDVALDEASLADKEEVRLAKEMAQKEKELQQEMAAREELTDIDRFNKAFEKMIRSPEAQRGQVVSSGVGTDSTDGSGVVDADGNQQADELPGWWTQAQADAEPEHQDVSEFQSMEPEKSVASRSRFAQLADRLELSVQEVEQQELLVQEADDELSEYENHGSVEASDLEVSGVSGFETGASDDEMSTALHQVEVVEPNNEDAEVKLTERTFGQKISGDEMSEADIERLIQQKLAEQAALLNQRPSEQDSEDESE</sequence>
<protein>
    <recommendedName>
        <fullName evidence="9">SMC-Scp complex subunit ScpB</fullName>
    </recommendedName>
</protein>
<evidence type="ECO:0000256" key="2">
    <source>
        <dbReference type="ARBA" id="ARBA00022618"/>
    </source>
</evidence>
<keyword evidence="2" id="KW-0132">Cell division</keyword>
<dbReference type="InterPro" id="IPR005234">
    <property type="entry name" value="ScpB_csome_segregation"/>
</dbReference>
<keyword evidence="8" id="KW-1185">Reference proteome</keyword>
<dbReference type="GO" id="GO:0051304">
    <property type="term" value="P:chromosome separation"/>
    <property type="evidence" value="ECO:0007669"/>
    <property type="project" value="InterPro"/>
</dbReference>
<feature type="region of interest" description="Disordered" evidence="6">
    <location>
        <begin position="418"/>
        <end position="442"/>
    </location>
</feature>
<accession>A0AA37S8Y8</accession>
<feature type="region of interest" description="Disordered" evidence="6">
    <location>
        <begin position="320"/>
        <end position="344"/>
    </location>
</feature>
<dbReference type="InterPro" id="IPR036388">
    <property type="entry name" value="WH-like_DNA-bd_sf"/>
</dbReference>
<dbReference type="EMBL" id="BSNM01000009">
    <property type="protein sequence ID" value="GLQ30773.1"/>
    <property type="molecule type" value="Genomic_DNA"/>
</dbReference>
<evidence type="ECO:0000256" key="4">
    <source>
        <dbReference type="ARBA" id="ARBA00023306"/>
    </source>
</evidence>
<evidence type="ECO:0000256" key="6">
    <source>
        <dbReference type="SAM" id="MobiDB-lite"/>
    </source>
</evidence>
<evidence type="ECO:0000256" key="3">
    <source>
        <dbReference type="ARBA" id="ARBA00022829"/>
    </source>
</evidence>
<feature type="compositionally biased region" description="Low complexity" evidence="6">
    <location>
        <begin position="285"/>
        <end position="302"/>
    </location>
</feature>
<evidence type="ECO:0008006" key="9">
    <source>
        <dbReference type="Google" id="ProtNLM"/>
    </source>
</evidence>
<comment type="caution">
    <text evidence="7">The sequence shown here is derived from an EMBL/GenBank/DDBJ whole genome shotgun (WGS) entry which is preliminary data.</text>
</comment>
<organism evidence="7 8">
    <name type="scientific">Litoribrevibacter albus</name>
    <dbReference type="NCBI Taxonomy" id="1473156"/>
    <lineage>
        <taxon>Bacteria</taxon>
        <taxon>Pseudomonadati</taxon>
        <taxon>Pseudomonadota</taxon>
        <taxon>Gammaproteobacteria</taxon>
        <taxon>Oceanospirillales</taxon>
        <taxon>Oceanospirillaceae</taxon>
        <taxon>Litoribrevibacter</taxon>
    </lineage>
</organism>